<dbReference type="SUPFAM" id="SSF55785">
    <property type="entry name" value="PYP-like sensor domain (PAS domain)"/>
    <property type="match status" value="1"/>
</dbReference>
<keyword evidence="6" id="KW-1133">Transmembrane helix</keyword>
<evidence type="ECO:0000256" key="4">
    <source>
        <dbReference type="PROSITE-ProRule" id="PRU00284"/>
    </source>
</evidence>
<comment type="similarity">
    <text evidence="3">Belongs to the methyl-accepting chemotaxis (MCP) protein family.</text>
</comment>
<dbReference type="CDD" id="cd11386">
    <property type="entry name" value="MCP_signal"/>
    <property type="match status" value="1"/>
</dbReference>
<dbReference type="InterPro" id="IPR000700">
    <property type="entry name" value="PAS-assoc_C"/>
</dbReference>
<dbReference type="FunFam" id="1.10.287.950:FF:000001">
    <property type="entry name" value="Methyl-accepting chemotaxis sensory transducer"/>
    <property type="match status" value="1"/>
</dbReference>
<dbReference type="PANTHER" id="PTHR32089">
    <property type="entry name" value="METHYL-ACCEPTING CHEMOTAXIS PROTEIN MCPB"/>
    <property type="match status" value="1"/>
</dbReference>
<dbReference type="InterPro" id="IPR004089">
    <property type="entry name" value="MCPsignal_dom"/>
</dbReference>
<dbReference type="CDD" id="cd06225">
    <property type="entry name" value="HAMP"/>
    <property type="match status" value="1"/>
</dbReference>
<evidence type="ECO:0000256" key="1">
    <source>
        <dbReference type="ARBA" id="ARBA00004370"/>
    </source>
</evidence>
<keyword evidence="6" id="KW-0812">Transmembrane</keyword>
<keyword evidence="12" id="KW-1185">Reference proteome</keyword>
<comment type="subcellular location">
    <subcellularLocation>
        <location evidence="1">Membrane</location>
    </subcellularLocation>
</comment>
<dbReference type="SMART" id="SM00283">
    <property type="entry name" value="MA"/>
    <property type="match status" value="1"/>
</dbReference>
<reference evidence="11 12" key="1">
    <citation type="submission" date="2015-09" db="EMBL/GenBank/DDBJ databases">
        <title>Genome of Desulfovibrio dechloracetivorans BerOc1, a mercury methylating strain isolated from highly hydrocarbons and metals contaminated coastal sediments.</title>
        <authorList>
            <person name="Goni Urriza M."/>
            <person name="Gassie C."/>
            <person name="Bouchez O."/>
            <person name="Klopp C."/>
            <person name="Ranchou-Peyruse A."/>
            <person name="Remy G."/>
        </authorList>
    </citation>
    <scope>NUCLEOTIDE SEQUENCE [LARGE SCALE GENOMIC DNA]</scope>
    <source>
        <strain evidence="11 12">BerOc1</strain>
    </source>
</reference>
<dbReference type="InterPro" id="IPR000014">
    <property type="entry name" value="PAS"/>
</dbReference>
<dbReference type="Pfam" id="PF13426">
    <property type="entry name" value="PAS_9"/>
    <property type="match status" value="1"/>
</dbReference>
<organism evidence="11 12">
    <name type="scientific">Pseudodesulfovibrio hydrargyri</name>
    <dbReference type="NCBI Taxonomy" id="2125990"/>
    <lineage>
        <taxon>Bacteria</taxon>
        <taxon>Pseudomonadati</taxon>
        <taxon>Thermodesulfobacteriota</taxon>
        <taxon>Desulfovibrionia</taxon>
        <taxon>Desulfovibrionales</taxon>
        <taxon>Desulfovibrionaceae</taxon>
    </lineage>
</organism>
<keyword evidence="2 4" id="KW-0807">Transducer</keyword>
<dbReference type="SUPFAM" id="SSF58104">
    <property type="entry name" value="Methyl-accepting chemotaxis protein (MCP) signaling domain"/>
    <property type="match status" value="1"/>
</dbReference>
<feature type="transmembrane region" description="Helical" evidence="6">
    <location>
        <begin position="191"/>
        <end position="209"/>
    </location>
</feature>
<dbReference type="Gene3D" id="1.10.287.950">
    <property type="entry name" value="Methyl-accepting chemotaxis protein"/>
    <property type="match status" value="1"/>
</dbReference>
<dbReference type="Pfam" id="PF00672">
    <property type="entry name" value="HAMP"/>
    <property type="match status" value="1"/>
</dbReference>
<keyword evidence="6" id="KW-0472">Membrane</keyword>
<dbReference type="EMBL" id="LKAQ01000004">
    <property type="protein sequence ID" value="OIQ49422.1"/>
    <property type="molecule type" value="Genomic_DNA"/>
</dbReference>
<evidence type="ECO:0000259" key="10">
    <source>
        <dbReference type="PROSITE" id="PS50885"/>
    </source>
</evidence>
<feature type="coiled-coil region" evidence="5">
    <location>
        <begin position="374"/>
        <end position="404"/>
    </location>
</feature>
<dbReference type="Pfam" id="PF00015">
    <property type="entry name" value="MCPsignal"/>
    <property type="match status" value="1"/>
</dbReference>
<sequence length="673" mass="72339">MDNFITRSLGVKLILLSSLLTILAFAGLFAYSSMSTKDHTLQEVAVAAERVADMLYIAIEDPMAKGDNEGTEIKFLQMSERYPDIKVYLTDYKGEITYSTVTEAERQKIFDVRPEAGLPELVARGLKEKLAEGKLEDIDGKSHFVEVKTIENNPFCYHCHGRSHDILGAMVVAVDVSPQYNALLENQLKSAGISVLGVLALLAALIIFMRRAIVNRITSIADTAEDVAGGNLDARFEVAGTDELGSLSRYLGAMVGQIKNQLEYNQSVLSGIVVPLFVTDAKQTLQFANPPLQAILDVSEEELKGRTVSDVFDCENEDGSTCNAGDVIALGEPLNGRFLFTRPDGTTYPLLFEASPLKDAEGDTVGVICVLIDLTREEEDKRSIEQQRQNLLEVANEVTQVANKLNEASNALSTQMDQLANGVDTSANETGQVATAMEEMNATVLEVARNASETAEASDQANKVAASGGVVVGKTVEEINSVAAITENLAEALASLSSRAENIGQVMAVINDIADQTNLLALNAAIEAARAGEAGRGFAVVADEVRKLAEKTMDATKEVEGAISLIQQSTTNVVKEMDTAKKRVLNTSDMAREAGGVLDEIVKHSDSIADMVNGIATAAEQQSSTSDEINTRVTQINNLSQEVLAGIRKSNQGIQEVSELAGKLARLVAKFRD</sequence>
<evidence type="ECO:0000259" key="9">
    <source>
        <dbReference type="PROSITE" id="PS50113"/>
    </source>
</evidence>
<dbReference type="SMART" id="SM00086">
    <property type="entry name" value="PAC"/>
    <property type="match status" value="1"/>
</dbReference>
<evidence type="ECO:0000256" key="3">
    <source>
        <dbReference type="ARBA" id="ARBA00029447"/>
    </source>
</evidence>
<dbReference type="GO" id="GO:0016020">
    <property type="term" value="C:membrane"/>
    <property type="evidence" value="ECO:0007669"/>
    <property type="project" value="UniProtKB-SubCell"/>
</dbReference>
<dbReference type="PROSITE" id="PS50112">
    <property type="entry name" value="PAS"/>
    <property type="match status" value="1"/>
</dbReference>
<evidence type="ECO:0000256" key="6">
    <source>
        <dbReference type="SAM" id="Phobius"/>
    </source>
</evidence>
<evidence type="ECO:0000313" key="12">
    <source>
        <dbReference type="Proteomes" id="UP000181901"/>
    </source>
</evidence>
<dbReference type="PROSITE" id="PS50885">
    <property type="entry name" value="HAMP"/>
    <property type="match status" value="1"/>
</dbReference>
<dbReference type="InterPro" id="IPR035965">
    <property type="entry name" value="PAS-like_dom_sf"/>
</dbReference>
<dbReference type="NCBIfam" id="TIGR00229">
    <property type="entry name" value="sensory_box"/>
    <property type="match status" value="1"/>
</dbReference>
<dbReference type="PROSITE" id="PS50113">
    <property type="entry name" value="PAC"/>
    <property type="match status" value="1"/>
</dbReference>
<dbReference type="CDD" id="cd00130">
    <property type="entry name" value="PAS"/>
    <property type="match status" value="1"/>
</dbReference>
<evidence type="ECO:0000313" key="11">
    <source>
        <dbReference type="EMBL" id="OIQ49422.1"/>
    </source>
</evidence>
<name>A0A1J5MS44_9BACT</name>
<gene>
    <name evidence="11" type="primary">mcpS_2</name>
    <name evidence="11" type="ORF">BerOc1_01347</name>
</gene>
<evidence type="ECO:0000259" key="7">
    <source>
        <dbReference type="PROSITE" id="PS50111"/>
    </source>
</evidence>
<feature type="domain" description="PAC" evidence="9">
    <location>
        <begin position="334"/>
        <end position="386"/>
    </location>
</feature>
<feature type="domain" description="HAMP" evidence="10">
    <location>
        <begin position="211"/>
        <end position="263"/>
    </location>
</feature>
<dbReference type="AlphaFoldDB" id="A0A1J5MS44"/>
<dbReference type="SMART" id="SM00304">
    <property type="entry name" value="HAMP"/>
    <property type="match status" value="2"/>
</dbReference>
<feature type="domain" description="Methyl-accepting transducer" evidence="7">
    <location>
        <begin position="401"/>
        <end position="637"/>
    </location>
</feature>
<proteinExistence type="inferred from homology"/>
<dbReference type="Gene3D" id="1.10.8.500">
    <property type="entry name" value="HAMP domain in histidine kinase"/>
    <property type="match status" value="1"/>
</dbReference>
<evidence type="ECO:0000259" key="8">
    <source>
        <dbReference type="PROSITE" id="PS50112"/>
    </source>
</evidence>
<comment type="caution">
    <text evidence="11">The sequence shown here is derived from an EMBL/GenBank/DDBJ whole genome shotgun (WGS) entry which is preliminary data.</text>
</comment>
<dbReference type="Gene3D" id="3.30.450.290">
    <property type="match status" value="1"/>
</dbReference>
<protein>
    <submittedName>
        <fullName evidence="11">Methyl-accepting chemotaxis protein McpS</fullName>
    </submittedName>
</protein>
<dbReference type="OrthoDB" id="9816383at2"/>
<dbReference type="GO" id="GO:0007165">
    <property type="term" value="P:signal transduction"/>
    <property type="evidence" value="ECO:0007669"/>
    <property type="project" value="UniProtKB-KW"/>
</dbReference>
<evidence type="ECO:0000256" key="2">
    <source>
        <dbReference type="ARBA" id="ARBA00023224"/>
    </source>
</evidence>
<feature type="domain" description="PAS" evidence="8">
    <location>
        <begin position="261"/>
        <end position="313"/>
    </location>
</feature>
<keyword evidence="5" id="KW-0175">Coiled coil</keyword>
<dbReference type="GO" id="GO:0006935">
    <property type="term" value="P:chemotaxis"/>
    <property type="evidence" value="ECO:0007669"/>
    <property type="project" value="UniProtKB-ARBA"/>
</dbReference>
<dbReference type="InterPro" id="IPR001610">
    <property type="entry name" value="PAC"/>
</dbReference>
<dbReference type="RefSeq" id="WP_071544938.1">
    <property type="nucleotide sequence ID" value="NZ_LKAQ01000004.1"/>
</dbReference>
<dbReference type="SMART" id="SM00091">
    <property type="entry name" value="PAS"/>
    <property type="match status" value="1"/>
</dbReference>
<accession>A0A1J5MS44</accession>
<dbReference type="PANTHER" id="PTHR32089:SF112">
    <property type="entry name" value="LYSOZYME-LIKE PROTEIN-RELATED"/>
    <property type="match status" value="1"/>
</dbReference>
<evidence type="ECO:0000256" key="5">
    <source>
        <dbReference type="SAM" id="Coils"/>
    </source>
</evidence>
<dbReference type="PROSITE" id="PS50111">
    <property type="entry name" value="CHEMOTAXIS_TRANSDUC_2"/>
    <property type="match status" value="1"/>
</dbReference>
<dbReference type="InterPro" id="IPR003660">
    <property type="entry name" value="HAMP_dom"/>
</dbReference>
<dbReference type="Proteomes" id="UP000181901">
    <property type="component" value="Unassembled WGS sequence"/>
</dbReference>
<dbReference type="Gene3D" id="3.30.450.20">
    <property type="entry name" value="PAS domain"/>
    <property type="match status" value="1"/>
</dbReference>